<gene>
    <name evidence="8" type="ORF">HAKA00212_LOCUS8676</name>
    <name evidence="9" type="ORF">HAKA00212_LOCUS8679</name>
</gene>
<dbReference type="CDD" id="cd02022">
    <property type="entry name" value="DPCK"/>
    <property type="match status" value="1"/>
</dbReference>
<proteinExistence type="inferred from homology"/>
<keyword evidence="7" id="KW-0173">Coenzyme A biosynthesis</keyword>
<keyword evidence="5" id="KW-0418">Kinase</keyword>
<protein>
    <recommendedName>
        <fullName evidence="10">Dephospho-CoA kinase</fullName>
    </recommendedName>
</protein>
<dbReference type="InterPro" id="IPR001977">
    <property type="entry name" value="Depp_CoAkinase"/>
</dbReference>
<dbReference type="GO" id="GO:0004140">
    <property type="term" value="F:dephospho-CoA kinase activity"/>
    <property type="evidence" value="ECO:0007669"/>
    <property type="project" value="InterPro"/>
</dbReference>
<evidence type="ECO:0000256" key="6">
    <source>
        <dbReference type="ARBA" id="ARBA00022840"/>
    </source>
</evidence>
<evidence type="ECO:0000256" key="7">
    <source>
        <dbReference type="ARBA" id="ARBA00022993"/>
    </source>
</evidence>
<evidence type="ECO:0000256" key="1">
    <source>
        <dbReference type="ARBA" id="ARBA00009018"/>
    </source>
</evidence>
<dbReference type="PANTHER" id="PTHR10695">
    <property type="entry name" value="DEPHOSPHO-COA KINASE-RELATED"/>
    <property type="match status" value="1"/>
</dbReference>
<dbReference type="Gene3D" id="3.40.50.300">
    <property type="entry name" value="P-loop containing nucleotide triphosphate hydrolases"/>
    <property type="match status" value="1"/>
</dbReference>
<evidence type="ECO:0000256" key="5">
    <source>
        <dbReference type="ARBA" id="ARBA00022777"/>
    </source>
</evidence>
<dbReference type="EMBL" id="HBIU01018587">
    <property type="protein sequence ID" value="CAE0629984.1"/>
    <property type="molecule type" value="Transcribed_RNA"/>
</dbReference>
<evidence type="ECO:0008006" key="10">
    <source>
        <dbReference type="Google" id="ProtNLM"/>
    </source>
</evidence>
<keyword evidence="4" id="KW-0547">Nucleotide-binding</keyword>
<dbReference type="PANTHER" id="PTHR10695:SF46">
    <property type="entry name" value="BIFUNCTIONAL COENZYME A SYNTHASE-RELATED"/>
    <property type="match status" value="1"/>
</dbReference>
<dbReference type="GO" id="GO:0005524">
    <property type="term" value="F:ATP binding"/>
    <property type="evidence" value="ECO:0007669"/>
    <property type="project" value="UniProtKB-KW"/>
</dbReference>
<evidence type="ECO:0000256" key="2">
    <source>
        <dbReference type="ARBA" id="ARBA00022490"/>
    </source>
</evidence>
<dbReference type="HAMAP" id="MF_00376">
    <property type="entry name" value="Dephospho_CoA_kinase"/>
    <property type="match status" value="1"/>
</dbReference>
<dbReference type="GO" id="GO:0015937">
    <property type="term" value="P:coenzyme A biosynthetic process"/>
    <property type="evidence" value="ECO:0007669"/>
    <property type="project" value="UniProtKB-KW"/>
</dbReference>
<dbReference type="NCBIfam" id="TIGR00152">
    <property type="entry name" value="dephospho-CoA kinase"/>
    <property type="match status" value="1"/>
</dbReference>
<organism evidence="8">
    <name type="scientific">Heterosigma akashiwo</name>
    <name type="common">Chromophytic alga</name>
    <name type="synonym">Heterosigma carterae</name>
    <dbReference type="NCBI Taxonomy" id="2829"/>
    <lineage>
        <taxon>Eukaryota</taxon>
        <taxon>Sar</taxon>
        <taxon>Stramenopiles</taxon>
        <taxon>Ochrophyta</taxon>
        <taxon>Raphidophyceae</taxon>
        <taxon>Chattonellales</taxon>
        <taxon>Chattonellaceae</taxon>
        <taxon>Heterosigma</taxon>
    </lineage>
</organism>
<evidence type="ECO:0000256" key="4">
    <source>
        <dbReference type="ARBA" id="ARBA00022741"/>
    </source>
</evidence>
<dbReference type="AlphaFoldDB" id="A0A6V1PKW7"/>
<evidence type="ECO:0000313" key="9">
    <source>
        <dbReference type="EMBL" id="CAE0629987.1"/>
    </source>
</evidence>
<comment type="similarity">
    <text evidence="1">Belongs to the CoaE family.</text>
</comment>
<dbReference type="Pfam" id="PF01121">
    <property type="entry name" value="CoaE"/>
    <property type="match status" value="1"/>
</dbReference>
<keyword evidence="2" id="KW-0963">Cytoplasm</keyword>
<dbReference type="FunFam" id="3.40.50.300:FF:000991">
    <property type="entry name" value="Dephospho-CoA kinase"/>
    <property type="match status" value="1"/>
</dbReference>
<evidence type="ECO:0000256" key="3">
    <source>
        <dbReference type="ARBA" id="ARBA00022679"/>
    </source>
</evidence>
<dbReference type="SUPFAM" id="SSF52540">
    <property type="entry name" value="P-loop containing nucleoside triphosphate hydrolases"/>
    <property type="match status" value="1"/>
</dbReference>
<reference evidence="8" key="1">
    <citation type="submission" date="2021-01" db="EMBL/GenBank/DDBJ databases">
        <authorList>
            <person name="Corre E."/>
            <person name="Pelletier E."/>
            <person name="Niang G."/>
            <person name="Scheremetjew M."/>
            <person name="Finn R."/>
            <person name="Kale V."/>
            <person name="Holt S."/>
            <person name="Cochrane G."/>
            <person name="Meng A."/>
            <person name="Brown T."/>
            <person name="Cohen L."/>
        </authorList>
    </citation>
    <scope>NUCLEOTIDE SEQUENCE</scope>
    <source>
        <strain evidence="8">CCMP3107</strain>
    </source>
</reference>
<dbReference type="InterPro" id="IPR027417">
    <property type="entry name" value="P-loop_NTPase"/>
</dbReference>
<keyword evidence="3" id="KW-0808">Transferase</keyword>
<dbReference type="EMBL" id="HBIU01018590">
    <property type="protein sequence ID" value="CAE0629987.1"/>
    <property type="molecule type" value="Transcribed_RNA"/>
</dbReference>
<keyword evidence="6" id="KW-0067">ATP-binding</keyword>
<sequence>MRMIGVISLFQNCNKTNTSFLWSKVLLLVLLTSCFLIKPQQCLLKSQPLSGEKTLLTAPRKTAMGALFSRQQDVTAIGLTGGIASGKSTVRSCLEAQGAYVIDADKLGHKSYEPGQKAYQQLREIFGDTIINEDQTINRKALGGIVFSDKAEMKKLEAAVWPCIKEMIVQEIQNIKERHQGGPTAVVVVEAAVLLEAGWDKIMDRIWVCAIEPDIARPRLMARNGLTAEEADKRIGAQMANTERVAKADRVIWNNGTLEELEAQVLQLWKEDFPALANITQS</sequence>
<dbReference type="PROSITE" id="PS51219">
    <property type="entry name" value="DPCK"/>
    <property type="match status" value="1"/>
</dbReference>
<evidence type="ECO:0000313" key="8">
    <source>
        <dbReference type="EMBL" id="CAE0629984.1"/>
    </source>
</evidence>
<name>A0A6V1PKW7_HETAK</name>
<accession>A0A6V1PKW7</accession>